<gene>
    <name evidence="8" type="ORF">VNO80_22207</name>
</gene>
<dbReference type="PANTHER" id="PTHR43572">
    <property type="entry name" value="CHAPERONE PROTEIN CLPD, CHLOROPLASTIC"/>
    <property type="match status" value="1"/>
</dbReference>
<evidence type="ECO:0000256" key="2">
    <source>
        <dbReference type="ARBA" id="ARBA00022737"/>
    </source>
</evidence>
<keyword evidence="9" id="KW-1185">Reference proteome</keyword>
<evidence type="ECO:0000259" key="7">
    <source>
        <dbReference type="PROSITE" id="PS51903"/>
    </source>
</evidence>
<organism evidence="8 9">
    <name type="scientific">Phaseolus coccineus</name>
    <name type="common">Scarlet runner bean</name>
    <name type="synonym">Phaseolus multiflorus</name>
    <dbReference type="NCBI Taxonomy" id="3886"/>
    <lineage>
        <taxon>Eukaryota</taxon>
        <taxon>Viridiplantae</taxon>
        <taxon>Streptophyta</taxon>
        <taxon>Embryophyta</taxon>
        <taxon>Tracheophyta</taxon>
        <taxon>Spermatophyta</taxon>
        <taxon>Magnoliopsida</taxon>
        <taxon>eudicotyledons</taxon>
        <taxon>Gunneridae</taxon>
        <taxon>Pentapetalae</taxon>
        <taxon>rosids</taxon>
        <taxon>fabids</taxon>
        <taxon>Fabales</taxon>
        <taxon>Fabaceae</taxon>
        <taxon>Papilionoideae</taxon>
        <taxon>50 kb inversion clade</taxon>
        <taxon>NPAAA clade</taxon>
        <taxon>indigoferoid/millettioid clade</taxon>
        <taxon>Phaseoleae</taxon>
        <taxon>Phaseolus</taxon>
    </lineage>
</organism>
<dbReference type="InterPro" id="IPR051650">
    <property type="entry name" value="SL_signaling_regulator"/>
</dbReference>
<dbReference type="InterPro" id="IPR058954">
    <property type="entry name" value="AAA_lid_SMAX1"/>
</dbReference>
<comment type="caution">
    <text evidence="8">The sequence shown here is derived from an EMBL/GenBank/DDBJ whole genome shotgun (WGS) entry which is preliminary data.</text>
</comment>
<dbReference type="InterPro" id="IPR004176">
    <property type="entry name" value="Clp_R_N"/>
</dbReference>
<feature type="region of interest" description="Disordered" evidence="6">
    <location>
        <begin position="956"/>
        <end position="991"/>
    </location>
</feature>
<name>A0AAN9M3P8_PHACN</name>
<dbReference type="Pfam" id="PF02861">
    <property type="entry name" value="Clp_N"/>
    <property type="match status" value="1"/>
</dbReference>
<comment type="similarity">
    <text evidence="1">Belongs to the ClpA/ClpB family.</text>
</comment>
<dbReference type="SUPFAM" id="SSF81923">
    <property type="entry name" value="Double Clp-N motif"/>
    <property type="match status" value="1"/>
</dbReference>
<evidence type="ECO:0000256" key="1">
    <source>
        <dbReference type="ARBA" id="ARBA00008675"/>
    </source>
</evidence>
<dbReference type="AlphaFoldDB" id="A0AAN9M3P8"/>
<keyword evidence="2 5" id="KW-0677">Repeat</keyword>
<feature type="domain" description="Clp R" evidence="7">
    <location>
        <begin position="86"/>
        <end position="247"/>
    </location>
</feature>
<evidence type="ECO:0000256" key="5">
    <source>
        <dbReference type="PROSITE-ProRule" id="PRU01251"/>
    </source>
</evidence>
<dbReference type="Proteomes" id="UP001374584">
    <property type="component" value="Unassembled WGS sequence"/>
</dbReference>
<dbReference type="InterPro" id="IPR036628">
    <property type="entry name" value="Clp_N_dom_sf"/>
</dbReference>
<evidence type="ECO:0000256" key="3">
    <source>
        <dbReference type="ARBA" id="ARBA00023015"/>
    </source>
</evidence>
<dbReference type="Pfam" id="PF23569">
    <property type="entry name" value="NBD_SMAX1"/>
    <property type="match status" value="1"/>
</dbReference>
<protein>
    <recommendedName>
        <fullName evidence="7">Clp R domain-containing protein</fullName>
    </recommendedName>
</protein>
<keyword evidence="3" id="KW-0805">Transcription regulation</keyword>
<reference evidence="8 9" key="1">
    <citation type="submission" date="2024-01" db="EMBL/GenBank/DDBJ databases">
        <title>The genomes of 5 underutilized Papilionoideae crops provide insights into root nodulation and disease resistanc.</title>
        <authorList>
            <person name="Jiang F."/>
        </authorList>
    </citation>
    <scope>NUCLEOTIDE SEQUENCE [LARGE SCALE GENOMIC DNA]</scope>
    <source>
        <strain evidence="8">JINMINGXINNONG_FW02</strain>
        <tissue evidence="8">Leaves</tissue>
    </source>
</reference>
<dbReference type="Gene3D" id="3.40.50.300">
    <property type="entry name" value="P-loop containing nucleotide triphosphate hydrolases"/>
    <property type="match status" value="1"/>
</dbReference>
<evidence type="ECO:0000313" key="8">
    <source>
        <dbReference type="EMBL" id="KAK7347670.1"/>
    </source>
</evidence>
<dbReference type="InterPro" id="IPR027417">
    <property type="entry name" value="P-loop_NTPase"/>
</dbReference>
<evidence type="ECO:0000256" key="6">
    <source>
        <dbReference type="SAM" id="MobiDB-lite"/>
    </source>
</evidence>
<keyword evidence="4" id="KW-0804">Transcription</keyword>
<dbReference type="PROSITE" id="PS51903">
    <property type="entry name" value="CLP_R"/>
    <property type="match status" value="1"/>
</dbReference>
<dbReference type="Pfam" id="PF26587">
    <property type="entry name" value="AAA_lid_SMAX1"/>
    <property type="match status" value="1"/>
</dbReference>
<sequence>MGDVVKGESQANQVPLRYHSHPFSISFFSPPPPPPTLFFLPIQFNPIQSQPEQAKPNRPHFCFRWSLANTTEFNSTREMRAGLSTIQQTLTPEAASVLNHSIAEAGRRNHGQTTPLHVAATLLASPSGFLRQACIKSHPNSSHPLQCRALELCFSVALERLPTSQNTGSSMEPPISNALMAALKRAQAHQRRGYPEQQQQPLLAVKVELEQLIISILDDPSVSRVMREASFSSPAVKATIEQSLNAVPSTVNSGLGFRPSTVAPANSATGRNLYLNPRLQQQQQQQGSAAHHRGDDAKRIVDILLRSKKRNPILVGESEPEAAIKEVIKKIENKELGDGAFANAHVIHLEKELPSDKAQIPARLKELGDLIETRTGNSGSGGVFFDLGDLKWLVEQPAGFAVGGGLGNMQQLTLAEAGRAAVAEMGKLVSKFGESGAGRLWLLGTATCETYLRCQVYHPTMENDWDLQAVPITTRAPLPGIFPRLGTNGILGTSLESLSPLKTLPTTPITPLRRASENVDPAAVSICCPQCMQSSEREVAEMLKETEKSDTELKSEAAKPSLPQWLQNAKTNNDNGKVMDQAQSNSQEVNVKKRTQEIQKKWHDACLSLHPKFHQLNVGTERLVPTPLSMTGLYNMNLLARQFQPKIPFNKNLGTSLQLSSHPVPIHTQERAVSPQQSPVRTDLVLGQTKPADATPEETQKEGINDFLSCLSSESQDKFDELQSKKLLDADSFKKLLKGLTEKVWWQQDAASAVATTVTQCKLGNGKRRSKGDTWLLFVGPDRIGKKKMAAVLSELVSGSNPIIIPLAQRRGDGGDSDAPHLRGKTALDRIAEAIRRNPLSVIVLEDIDEANILLRGNIRRAMEQGRFPDSHGREVSLGNVMLILTANGLPEDLRYLSNGSPLDEEKLENLAKGGWQLRISVGKRASKRRPSWLSDEDRSLKSRKEVNSGLSFDLNEAADAAEDDRGDGSLNSSDFTVEHEDNNHNGGGSLSTIPRELLDSVDDAIVFKPLNFDLIRRNFSTSIAKRFSAVVGNGVSIEVQEDALDKITSGVWLGQTTIDEWMDKVLVPGFHQLKKNLNSSTHDHESSSMLFRLEDDGYSDRRGSQEWLPATVRVVAE</sequence>
<dbReference type="EMBL" id="JAYMYR010000008">
    <property type="protein sequence ID" value="KAK7347670.1"/>
    <property type="molecule type" value="Genomic_DNA"/>
</dbReference>
<dbReference type="Gene3D" id="1.10.1780.10">
    <property type="entry name" value="Clp, N-terminal domain"/>
    <property type="match status" value="1"/>
</dbReference>
<dbReference type="CDD" id="cd19499">
    <property type="entry name" value="RecA-like_ClpB_Hsp104-like"/>
    <property type="match status" value="1"/>
</dbReference>
<dbReference type="FunFam" id="1.10.1780.10:FF:000005">
    <property type="entry name" value="protein SUPPRESSOR OF MAX2 1"/>
    <property type="match status" value="1"/>
</dbReference>
<dbReference type="PANTHER" id="PTHR43572:SF13">
    <property type="entry name" value="PROTEIN SUPPRESSOR OF MAX2 1"/>
    <property type="match status" value="1"/>
</dbReference>
<proteinExistence type="inferred from homology"/>
<dbReference type="SUPFAM" id="SSF52540">
    <property type="entry name" value="P-loop containing nucleoside triphosphate hydrolases"/>
    <property type="match status" value="1"/>
</dbReference>
<dbReference type="InterPro" id="IPR058680">
    <property type="entry name" value="NBD_SMAX1-like"/>
</dbReference>
<evidence type="ECO:0000313" key="9">
    <source>
        <dbReference type="Proteomes" id="UP001374584"/>
    </source>
</evidence>
<accession>A0AAN9M3P8</accession>
<evidence type="ECO:0000256" key="4">
    <source>
        <dbReference type="ARBA" id="ARBA00023163"/>
    </source>
</evidence>